<proteinExistence type="predicted"/>
<dbReference type="OrthoDB" id="7772848at2"/>
<name>A0A419R182_9SPHN</name>
<keyword evidence="4" id="KW-1185">Reference proteome</keyword>
<reference evidence="3 4" key="1">
    <citation type="submission" date="2018-09" db="EMBL/GenBank/DDBJ databases">
        <title>Altererythrobacter sp.Ery1 and Ery12, the genome sequencing of novel strains in genus Alterythrobacter.</title>
        <authorList>
            <person name="Cheng H."/>
            <person name="Wu Y.-H."/>
            <person name="Fang C."/>
            <person name="Xu X.-W."/>
        </authorList>
    </citation>
    <scope>NUCLEOTIDE SEQUENCE [LARGE SCALE GENOMIC DNA]</scope>
    <source>
        <strain evidence="3 4">Ery12</strain>
    </source>
</reference>
<dbReference type="AlphaFoldDB" id="A0A419R182"/>
<dbReference type="Pfam" id="PF10074">
    <property type="entry name" value="RovC_DNA-bd"/>
    <property type="match status" value="1"/>
</dbReference>
<dbReference type="Proteomes" id="UP000284322">
    <property type="component" value="Unassembled WGS sequence"/>
</dbReference>
<sequence>MECRRGAGASSEIGEKGGASWIDHLTATTGQAHSTIRISRRNSCAAMPRTGNNTHGSPAKAVSTRNPQLAAEWRVHGALNFPIDPDLSARSHPAIWQAEENAHVVILGGGRAVKAARATCDLISKRTSNAGDHLVLAGGGARHRLLVMASARLGGDNYLIPRDQSFPIRLAALDAFHCCVDGSAAPSVRNQLQPTAYQSHRFHLLLAILDALSRAPEGVMLKDIAGTIVYRGLSAQRAIDWKSSSQRRQTQRLVVEARRMASHGYLGLLRQSRLRSFQTH</sequence>
<dbReference type="InterPro" id="IPR018754">
    <property type="entry name" value="RovC-like_DNA-bd"/>
</dbReference>
<evidence type="ECO:0000256" key="1">
    <source>
        <dbReference type="SAM" id="MobiDB-lite"/>
    </source>
</evidence>
<feature type="region of interest" description="Disordered" evidence="1">
    <location>
        <begin position="46"/>
        <end position="65"/>
    </location>
</feature>
<protein>
    <submittedName>
        <fullName evidence="3">DUF2285 domain-containing protein</fullName>
    </submittedName>
</protein>
<comment type="caution">
    <text evidence="3">The sequence shown here is derived from an EMBL/GenBank/DDBJ whole genome shotgun (WGS) entry which is preliminary data.</text>
</comment>
<gene>
    <name evidence="3" type="ORF">D6858_06900</name>
</gene>
<evidence type="ECO:0000313" key="4">
    <source>
        <dbReference type="Proteomes" id="UP000284322"/>
    </source>
</evidence>
<dbReference type="EMBL" id="RAHJ01000018">
    <property type="protein sequence ID" value="RJX67718.1"/>
    <property type="molecule type" value="Genomic_DNA"/>
</dbReference>
<organism evidence="3 4">
    <name type="scientific">Tsuneonella suprasediminis</name>
    <dbReference type="NCBI Taxonomy" id="2306996"/>
    <lineage>
        <taxon>Bacteria</taxon>
        <taxon>Pseudomonadati</taxon>
        <taxon>Pseudomonadota</taxon>
        <taxon>Alphaproteobacteria</taxon>
        <taxon>Sphingomonadales</taxon>
        <taxon>Erythrobacteraceae</taxon>
        <taxon>Tsuneonella</taxon>
    </lineage>
</organism>
<evidence type="ECO:0000259" key="2">
    <source>
        <dbReference type="Pfam" id="PF10074"/>
    </source>
</evidence>
<feature type="domain" description="T6SS Transcription factor RovC-like DNA binding" evidence="2">
    <location>
        <begin position="159"/>
        <end position="270"/>
    </location>
</feature>
<evidence type="ECO:0000313" key="3">
    <source>
        <dbReference type="EMBL" id="RJX67718.1"/>
    </source>
</evidence>
<accession>A0A419R182</accession>